<sequence>MEMHPNTARTFWKALMDNASGLIADAHALLERGSFGRARSLTVLAQEELGKALWIYETFEQSWSTGADEARDVPRLTSDGHRHAVKYMEAFVFGQELASFWGDYESFELPEDESQEGWDAFFAKKRSDAETAGKQANEEKKAGFYVDLDSSSGAVLSPTDVSAETIADDLQTAAQVVEMLLIKDHSRMKLEVTTPYDSTHEQQHRLLPISHPEDWAAASQEFRDRGYIKGRED</sequence>
<evidence type="ECO:0000313" key="1">
    <source>
        <dbReference type="EMBL" id="SNR32116.1"/>
    </source>
</evidence>
<dbReference type="Pfam" id="PF18728">
    <property type="entry name" value="HEPN_AbiV"/>
    <property type="match status" value="1"/>
</dbReference>
<dbReference type="InterPro" id="IPR030987">
    <property type="entry name" value="AbiV"/>
</dbReference>
<protein>
    <submittedName>
        <fullName evidence="1">Abortive infection protein, AbiV family</fullName>
    </submittedName>
</protein>
<gene>
    <name evidence="1" type="ORF">SAMN06265360_10271</name>
</gene>
<accession>A0A238VD02</accession>
<dbReference type="Proteomes" id="UP000198348">
    <property type="component" value="Unassembled WGS sequence"/>
</dbReference>
<dbReference type="NCBIfam" id="TIGR04498">
    <property type="entry name" value="AbiV_defense"/>
    <property type="match status" value="1"/>
</dbReference>
<dbReference type="AlphaFoldDB" id="A0A238VD02"/>
<proteinExistence type="predicted"/>
<name>A0A238VD02_9PSEU</name>
<reference evidence="1 2" key="1">
    <citation type="submission" date="2017-06" db="EMBL/GenBank/DDBJ databases">
        <authorList>
            <person name="Kim H.J."/>
            <person name="Triplett B.A."/>
        </authorList>
    </citation>
    <scope>NUCLEOTIDE SEQUENCE [LARGE SCALE GENOMIC DNA]</scope>
    <source>
        <strain evidence="1 2">DSM 45207</strain>
    </source>
</reference>
<keyword evidence="2" id="KW-1185">Reference proteome</keyword>
<dbReference type="EMBL" id="FZNW01000002">
    <property type="protein sequence ID" value="SNR32116.1"/>
    <property type="molecule type" value="Genomic_DNA"/>
</dbReference>
<organism evidence="1 2">
    <name type="scientific">Haloechinothrix alba</name>
    <dbReference type="NCBI Taxonomy" id="664784"/>
    <lineage>
        <taxon>Bacteria</taxon>
        <taxon>Bacillati</taxon>
        <taxon>Actinomycetota</taxon>
        <taxon>Actinomycetes</taxon>
        <taxon>Pseudonocardiales</taxon>
        <taxon>Pseudonocardiaceae</taxon>
        <taxon>Haloechinothrix</taxon>
    </lineage>
</organism>
<evidence type="ECO:0000313" key="2">
    <source>
        <dbReference type="Proteomes" id="UP000198348"/>
    </source>
</evidence>